<dbReference type="AlphaFoldDB" id="A0A291GJS4"/>
<evidence type="ECO:0008006" key="5">
    <source>
        <dbReference type="Google" id="ProtNLM"/>
    </source>
</evidence>
<keyword evidence="2" id="KW-0812">Transmembrane</keyword>
<feature type="transmembrane region" description="Helical" evidence="2">
    <location>
        <begin position="166"/>
        <end position="195"/>
    </location>
</feature>
<feature type="transmembrane region" description="Helical" evidence="2">
    <location>
        <begin position="95"/>
        <end position="117"/>
    </location>
</feature>
<dbReference type="Proteomes" id="UP000218165">
    <property type="component" value="Chromosome"/>
</dbReference>
<evidence type="ECO:0000256" key="1">
    <source>
        <dbReference type="SAM" id="MobiDB-lite"/>
    </source>
</evidence>
<feature type="compositionally biased region" description="Basic and acidic residues" evidence="1">
    <location>
        <begin position="383"/>
        <end position="399"/>
    </location>
</feature>
<protein>
    <recommendedName>
        <fullName evidence="5">Ligase</fullName>
    </recommendedName>
</protein>
<feature type="transmembrane region" description="Helical" evidence="2">
    <location>
        <begin position="12"/>
        <end position="32"/>
    </location>
</feature>
<feature type="region of interest" description="Disordered" evidence="1">
    <location>
        <begin position="383"/>
        <end position="438"/>
    </location>
</feature>
<keyword evidence="2" id="KW-0472">Membrane</keyword>
<dbReference type="KEGG" id="brz:CFK38_01285"/>
<name>A0A291GJS4_9MICO</name>
<evidence type="ECO:0000313" key="3">
    <source>
        <dbReference type="EMBL" id="ATG50306.1"/>
    </source>
</evidence>
<reference evidence="4" key="1">
    <citation type="submission" date="2017-09" db="EMBL/GenBank/DDBJ databases">
        <title>Brachybacterium sp. VM2412.</title>
        <authorList>
            <person name="Tak E.J."/>
            <person name="Bae J.-W."/>
        </authorList>
    </citation>
    <scope>NUCLEOTIDE SEQUENCE [LARGE SCALE GENOMIC DNA]</scope>
    <source>
        <strain evidence="4">VM2412</strain>
    </source>
</reference>
<dbReference type="EMBL" id="CP023563">
    <property type="protein sequence ID" value="ATG50306.1"/>
    <property type="molecule type" value="Genomic_DNA"/>
</dbReference>
<feature type="transmembrane region" description="Helical" evidence="2">
    <location>
        <begin position="313"/>
        <end position="335"/>
    </location>
</feature>
<feature type="transmembrane region" description="Helical" evidence="2">
    <location>
        <begin position="364"/>
        <end position="382"/>
    </location>
</feature>
<feature type="transmembrane region" description="Helical" evidence="2">
    <location>
        <begin position="68"/>
        <end position="89"/>
    </location>
</feature>
<keyword evidence="4" id="KW-1185">Reference proteome</keyword>
<gene>
    <name evidence="3" type="ORF">CFK38_01285</name>
</gene>
<dbReference type="RefSeq" id="WP_096801446.1">
    <property type="nucleotide sequence ID" value="NZ_CP023563.1"/>
</dbReference>
<feature type="transmembrane region" description="Helical" evidence="2">
    <location>
        <begin position="237"/>
        <end position="254"/>
    </location>
</feature>
<organism evidence="3 4">
    <name type="scientific">Brachybacterium vulturis</name>
    <dbReference type="NCBI Taxonomy" id="2017484"/>
    <lineage>
        <taxon>Bacteria</taxon>
        <taxon>Bacillati</taxon>
        <taxon>Actinomycetota</taxon>
        <taxon>Actinomycetes</taxon>
        <taxon>Micrococcales</taxon>
        <taxon>Dermabacteraceae</taxon>
        <taxon>Brachybacterium</taxon>
    </lineage>
</organism>
<evidence type="ECO:0000313" key="4">
    <source>
        <dbReference type="Proteomes" id="UP000218165"/>
    </source>
</evidence>
<keyword evidence="2" id="KW-1133">Transmembrane helix</keyword>
<proteinExistence type="predicted"/>
<feature type="transmembrane region" description="Helical" evidence="2">
    <location>
        <begin position="124"/>
        <end position="146"/>
    </location>
</feature>
<sequence length="438" mass="46589">MNISCELRNATTPAFLPVGIFLFFTLKPFYFWDSGLPQVSDIILMATIMQTFVSALHDRRHLLPDADVSRLAILLAYYATVINLIAMLLTNGDTGFLFSSAYLTYNVVALVWILLALRQYATTVTYSMVAGILAGLAIQVVIILAAGGLSGARATGSFNNPNQLGYYALLCAALLLAAPRIAAVSNFAIGVGLVLSALTVVASLSKAAILATCILLLGLAVAGPAGSGRPHNRLRTGTLLFGACAIAVGPRLAWLKNHPLVQTVTDRFNASEDDGSLGSRGYSRILLHPEHWIFGAGEGGFDRFGSEIEIHSTLGNLMMSYGAIGILLFLGILAFTVKRSGLAGMYITASMLAYGMTHNGVRNTFLWILVGFLASGLLSSASDRQHHHDPASDHADPHRPQPSPAPPLRAVRGTPQAGGEQGVRRGTHVRPHHSGGPR</sequence>
<feature type="transmembrane region" description="Helical" evidence="2">
    <location>
        <begin position="207"/>
        <end position="225"/>
    </location>
</feature>
<dbReference type="OrthoDB" id="1936666at2"/>
<feature type="transmembrane region" description="Helical" evidence="2">
    <location>
        <begin position="38"/>
        <end position="56"/>
    </location>
</feature>
<evidence type="ECO:0000256" key="2">
    <source>
        <dbReference type="SAM" id="Phobius"/>
    </source>
</evidence>
<feature type="compositionally biased region" description="Basic residues" evidence="1">
    <location>
        <begin position="425"/>
        <end position="438"/>
    </location>
</feature>
<accession>A0A291GJS4</accession>